<evidence type="ECO:0000313" key="2">
    <source>
        <dbReference type="Proteomes" id="UP000663419"/>
    </source>
</evidence>
<dbReference type="AlphaFoldDB" id="A0A8A1LRC2"/>
<name>A0A8A1LRC2_AJEC8</name>
<reference evidence="1" key="1">
    <citation type="submission" date="2021-01" db="EMBL/GenBank/DDBJ databases">
        <title>Chromosome-level genome assembly of a human fungal pathogen reveals clustering of transcriptionally co-regulated genes.</title>
        <authorList>
            <person name="Voorhies M."/>
            <person name="Cohen S."/>
            <person name="Shea T.P."/>
            <person name="Petrus S."/>
            <person name="Munoz J.F."/>
            <person name="Poplawski S."/>
            <person name="Goldman W.E."/>
            <person name="Michael T."/>
            <person name="Cuomo C.A."/>
            <person name="Sil A."/>
            <person name="Beyhan S."/>
        </authorList>
    </citation>
    <scope>NUCLEOTIDE SEQUENCE</scope>
    <source>
        <strain evidence="1">H88</strain>
    </source>
</reference>
<dbReference type="Proteomes" id="UP000663419">
    <property type="component" value="Chromosome 4"/>
</dbReference>
<dbReference type="VEuPathDB" id="FungiDB:I7I53_03609"/>
<accession>A0A8A1LRC2</accession>
<proteinExistence type="predicted"/>
<gene>
    <name evidence="1" type="ORF">I7I53_03609</name>
</gene>
<dbReference type="EMBL" id="CP069105">
    <property type="protein sequence ID" value="QSS55665.1"/>
    <property type="molecule type" value="Genomic_DNA"/>
</dbReference>
<sequence length="61" mass="7082">MKNTSRFLTSAPSSIRTKHTVLTTRMIYHAIYMYPTHILSTEVRTGKLKTMIILILIDCIR</sequence>
<organism evidence="1 2">
    <name type="scientific">Ajellomyces capsulatus (strain H88)</name>
    <name type="common">Darling's disease fungus</name>
    <name type="synonym">Histoplasma capsulatum</name>
    <dbReference type="NCBI Taxonomy" id="544711"/>
    <lineage>
        <taxon>Eukaryota</taxon>
        <taxon>Fungi</taxon>
        <taxon>Dikarya</taxon>
        <taxon>Ascomycota</taxon>
        <taxon>Pezizomycotina</taxon>
        <taxon>Eurotiomycetes</taxon>
        <taxon>Eurotiomycetidae</taxon>
        <taxon>Onygenales</taxon>
        <taxon>Ajellomycetaceae</taxon>
        <taxon>Histoplasma</taxon>
    </lineage>
</organism>
<protein>
    <submittedName>
        <fullName evidence="1">Uncharacterized protein</fullName>
    </submittedName>
</protein>
<evidence type="ECO:0000313" key="1">
    <source>
        <dbReference type="EMBL" id="QSS55665.1"/>
    </source>
</evidence>